<dbReference type="PIRSF" id="PIRSF007663">
    <property type="entry name" value="UCP007663"/>
    <property type="match status" value="1"/>
</dbReference>
<dbReference type="RefSeq" id="WP_125129416.1">
    <property type="nucleotide sequence ID" value="NZ_RHJS01000002.1"/>
</dbReference>
<feature type="domain" description="Glycosyl hydrolase family 95 N-terminal" evidence="1">
    <location>
        <begin position="4"/>
        <end position="235"/>
    </location>
</feature>
<evidence type="ECO:0000259" key="3">
    <source>
        <dbReference type="Pfam" id="PF22124"/>
    </source>
</evidence>
<accession>A0A3R8R886</accession>
<reference evidence="4" key="1">
    <citation type="submission" date="2018-10" db="EMBL/GenBank/DDBJ databases">
        <title>Schaedlerella arabinophila gen. nov. sp. nov., isolated from the mouse intestinal tract and comparative analysis with the genome of the closely related altered Schaedler flora strain ASF502.</title>
        <authorList>
            <person name="Miyake S."/>
            <person name="Soh M."/>
            <person name="Seedorf H."/>
        </authorList>
    </citation>
    <scope>NUCLEOTIDE SEQUENCE [LARGE SCALE GENOMIC DNA]</scope>
    <source>
        <strain evidence="4">DSM 106076</strain>
    </source>
</reference>
<dbReference type="Pfam" id="PF14498">
    <property type="entry name" value="Glyco_hyd_65N_2"/>
    <property type="match status" value="1"/>
</dbReference>
<dbReference type="InterPro" id="IPR054363">
    <property type="entry name" value="GH95_cat"/>
</dbReference>
<dbReference type="AlphaFoldDB" id="A0A3R8R886"/>
<dbReference type="SUPFAM" id="SSF48208">
    <property type="entry name" value="Six-hairpin glycosidases"/>
    <property type="match status" value="1"/>
</dbReference>
<dbReference type="GO" id="GO:0004560">
    <property type="term" value="F:alpha-L-fucosidase activity"/>
    <property type="evidence" value="ECO:0007669"/>
    <property type="project" value="InterPro"/>
</dbReference>
<feature type="domain" description="Glycosyl hydrolase family 95 catalytic" evidence="3">
    <location>
        <begin position="322"/>
        <end position="706"/>
    </location>
</feature>
<protein>
    <submittedName>
        <fullName evidence="4">Glycoside hydrolase family 95 protein</fullName>
    </submittedName>
</protein>
<dbReference type="InterPro" id="IPR008928">
    <property type="entry name" value="6-hairpin_glycosidase_sf"/>
</dbReference>
<feature type="domain" description="Alpha fucosidase A-like C-terminal" evidence="2">
    <location>
        <begin position="708"/>
        <end position="776"/>
    </location>
</feature>
<proteinExistence type="predicted"/>
<name>A0A3R8R886_9FIRM</name>
<dbReference type="Pfam" id="PF22124">
    <property type="entry name" value="Glyco_hydro_95_cat"/>
    <property type="match status" value="1"/>
</dbReference>
<evidence type="ECO:0000259" key="2">
    <source>
        <dbReference type="Pfam" id="PF21307"/>
    </source>
</evidence>
<dbReference type="InterPro" id="IPR049053">
    <property type="entry name" value="AFCA-like_C"/>
</dbReference>
<gene>
    <name evidence="4" type="ORF">EBB54_25195</name>
</gene>
<dbReference type="PANTHER" id="PTHR31084">
    <property type="entry name" value="ALPHA-L-FUCOSIDASE 2"/>
    <property type="match status" value="1"/>
</dbReference>
<dbReference type="Gene3D" id="1.50.10.10">
    <property type="match status" value="1"/>
</dbReference>
<dbReference type="InterPro" id="IPR027414">
    <property type="entry name" value="GH95_N_dom"/>
</dbReference>
<evidence type="ECO:0000313" key="5">
    <source>
        <dbReference type="Proteomes" id="UP000274920"/>
    </source>
</evidence>
<dbReference type="GO" id="GO:0005975">
    <property type="term" value="P:carbohydrate metabolic process"/>
    <property type="evidence" value="ECO:0007669"/>
    <property type="project" value="InterPro"/>
</dbReference>
<dbReference type="InterPro" id="IPR016518">
    <property type="entry name" value="Alpha-L-fucosidase"/>
</dbReference>
<sequence length="846" mass="94818">MNKLFYKTYAKEWLEALPLGNGRLGAMVYGEPFEGRIQMNEESVVYGGPIDRINPDAAKHFQKIRSLIKDGKIEEAEELSVYALSGTPQSQRPFQTLGEFSYRIRHGEGEISDYRRELDLESGIVTVSFKQDGITYGMQAFISLEEDVLAVEFSADKPGCISMSGLLTRGRYYNCAGSAAEDAIYIDGDLGKGGSEFRVQAKACTQGGSIRTIGEHLVIQNADQAVVYVNGVTTYPLREKKVTDCGGYLRRQLSGLTLEGFEEIRENHIRRHSEMFGRSVLVIEDGTVEPGRPSAEEGLAWSLGPEQMSAEHEEHLRPLAALEQLPTDERLRRIAEGGTDHGMAALYYAYGRYLLMSCSQPGGLPANLQGGWCEKLEPIWDSKYTININTQMNYWPAEICNLSECHMPLFDHLERMLENGKRTASEMYGCRGFTAHHNTDVWADTAPQDLAIPASYWVMGGAWLATHIWKHYRYTMDQDFLERMYPLLYECVQFYADFLMEDGEELVICPSVSPENTYIMENGRTGRLCMSSTMDTAILRDILIQFLESERVLGRQSELGEQAMGILERLPGFGVGRHGQLMEWREDYEEWEIGHRHFSHLYPIFPSNQINAYENPKLLEAGKKALERRMEHGGGHTGWSCAWLINLYARFGDGDSAVKYIHDLLGKLTAPNLFDMHPPLDRIPGIPWVFQIDGNLGGACGIAQMLLQSHLDEIFLLPALPSSWKKGSVKGLCAEGGFEADIFWEEGKLKEAVLYSKKGGRAVIRCSEKILVRIDEKTEGGFGKNAAFCRGQEAVSKDGKNAAFCGEASAASKDRKDVPAVLDEKGRYVWETRAGGVYRIEAVLNM</sequence>
<dbReference type="PANTHER" id="PTHR31084:SF0">
    <property type="entry name" value="ALPHA-L-FUCOSIDASE 2"/>
    <property type="match status" value="1"/>
</dbReference>
<dbReference type="EMBL" id="RHJS01000002">
    <property type="protein sequence ID" value="RRK34260.1"/>
    <property type="molecule type" value="Genomic_DNA"/>
</dbReference>
<dbReference type="Proteomes" id="UP000274920">
    <property type="component" value="Unassembled WGS sequence"/>
</dbReference>
<dbReference type="Pfam" id="PF21307">
    <property type="entry name" value="Glyco_hydro_95_C"/>
    <property type="match status" value="1"/>
</dbReference>
<dbReference type="InterPro" id="IPR012341">
    <property type="entry name" value="6hp_glycosidase-like_sf"/>
</dbReference>
<keyword evidence="4" id="KW-0378">Hydrolase</keyword>
<keyword evidence="5" id="KW-1185">Reference proteome</keyword>
<comment type="caution">
    <text evidence="4">The sequence shown here is derived from an EMBL/GenBank/DDBJ whole genome shotgun (WGS) entry which is preliminary data.</text>
</comment>
<organism evidence="4 5">
    <name type="scientific">Schaedlerella arabinosiphila</name>
    <dbReference type="NCBI Taxonomy" id="2044587"/>
    <lineage>
        <taxon>Bacteria</taxon>
        <taxon>Bacillati</taxon>
        <taxon>Bacillota</taxon>
        <taxon>Clostridia</taxon>
        <taxon>Lachnospirales</taxon>
        <taxon>Lachnospiraceae</taxon>
        <taxon>Schaedlerella</taxon>
    </lineage>
</organism>
<evidence type="ECO:0000313" key="4">
    <source>
        <dbReference type="EMBL" id="RRK34260.1"/>
    </source>
</evidence>
<evidence type="ECO:0000259" key="1">
    <source>
        <dbReference type="Pfam" id="PF14498"/>
    </source>
</evidence>